<dbReference type="Proteomes" id="UP001164653">
    <property type="component" value="Chromosome"/>
</dbReference>
<proteinExistence type="predicted"/>
<gene>
    <name evidence="1" type="ORF">ON006_03930</name>
</gene>
<evidence type="ECO:0000313" key="2">
    <source>
        <dbReference type="Proteomes" id="UP001164653"/>
    </source>
</evidence>
<accession>A0A9E8SL14</accession>
<dbReference type="EMBL" id="CP112998">
    <property type="protein sequence ID" value="WAC13110.1"/>
    <property type="molecule type" value="Genomic_DNA"/>
</dbReference>
<sequence>MGLLKTQSNVTEVAQERLLDMNKSISEIAYEIALNTHSISPVYSNRKQVSRRMITG</sequence>
<reference evidence="1" key="1">
    <citation type="submission" date="2022-11" db="EMBL/GenBank/DDBJ databases">
        <title>Dyadobacter pollutisoli sp. nov., isolated from plastic dumped soil.</title>
        <authorList>
            <person name="Kim J.M."/>
            <person name="Kim K.R."/>
            <person name="Lee J.K."/>
            <person name="Hao L."/>
            <person name="Jeon C.O."/>
        </authorList>
    </citation>
    <scope>NUCLEOTIDE SEQUENCE</scope>
    <source>
        <strain evidence="1">U1</strain>
    </source>
</reference>
<dbReference type="KEGG" id="dpf:ON006_03930"/>
<keyword evidence="2" id="KW-1185">Reference proteome</keyword>
<organism evidence="1 2">
    <name type="scientific">Dyadobacter pollutisoli</name>
    <dbReference type="NCBI Taxonomy" id="2910158"/>
    <lineage>
        <taxon>Bacteria</taxon>
        <taxon>Pseudomonadati</taxon>
        <taxon>Bacteroidota</taxon>
        <taxon>Cytophagia</taxon>
        <taxon>Cytophagales</taxon>
        <taxon>Spirosomataceae</taxon>
        <taxon>Dyadobacter</taxon>
    </lineage>
</organism>
<dbReference type="RefSeq" id="WP_244824000.1">
    <property type="nucleotide sequence ID" value="NZ_CP112998.1"/>
</dbReference>
<name>A0A9E8SL14_9BACT</name>
<evidence type="ECO:0000313" key="1">
    <source>
        <dbReference type="EMBL" id="WAC13110.1"/>
    </source>
</evidence>
<dbReference type="AlphaFoldDB" id="A0A9E8SL14"/>
<protein>
    <submittedName>
        <fullName evidence="1">Uncharacterized protein</fullName>
    </submittedName>
</protein>